<evidence type="ECO:0000313" key="1">
    <source>
        <dbReference type="EMBL" id="PWN96460.1"/>
    </source>
</evidence>
<accession>A0A316Z3Y4</accession>
<dbReference type="PANTHER" id="PTHR11799">
    <property type="entry name" value="PARAOXONASE"/>
    <property type="match status" value="1"/>
</dbReference>
<name>A0A316Z3Y4_9BASI</name>
<evidence type="ECO:0000313" key="2">
    <source>
        <dbReference type="Proteomes" id="UP000245946"/>
    </source>
</evidence>
<keyword evidence="2" id="KW-1185">Reference proteome</keyword>
<gene>
    <name evidence="1" type="ORF">FA09DRAFT_331331</name>
</gene>
<reference evidence="1 2" key="1">
    <citation type="journal article" date="2018" name="Mol. Biol. Evol.">
        <title>Broad Genomic Sampling Reveals a Smut Pathogenic Ancestry of the Fungal Clade Ustilaginomycotina.</title>
        <authorList>
            <person name="Kijpornyongpan T."/>
            <person name="Mondo S.J."/>
            <person name="Barry K."/>
            <person name="Sandor L."/>
            <person name="Lee J."/>
            <person name="Lipzen A."/>
            <person name="Pangilinan J."/>
            <person name="LaButti K."/>
            <person name="Hainaut M."/>
            <person name="Henrissat B."/>
            <person name="Grigoriev I.V."/>
            <person name="Spatafora J.W."/>
            <person name="Aime M.C."/>
        </authorList>
    </citation>
    <scope>NUCLEOTIDE SEQUENCE [LARGE SCALE GENOMIC DNA]</scope>
    <source>
        <strain evidence="1 2">MCA 4186</strain>
    </source>
</reference>
<dbReference type="Gene3D" id="2.120.10.30">
    <property type="entry name" value="TolB, C-terminal domain"/>
    <property type="match status" value="1"/>
</dbReference>
<dbReference type="Proteomes" id="UP000245946">
    <property type="component" value="Unassembled WGS sequence"/>
</dbReference>
<dbReference type="SUPFAM" id="SSF63829">
    <property type="entry name" value="Calcium-dependent phosphotriesterase"/>
    <property type="match status" value="1"/>
</dbReference>
<dbReference type="OrthoDB" id="5307922at2759"/>
<protein>
    <submittedName>
        <fullName evidence="1">Calcium-dependent phosphotriesterase</fullName>
    </submittedName>
</protein>
<dbReference type="EMBL" id="KZ819299">
    <property type="protein sequence ID" value="PWN96460.1"/>
    <property type="molecule type" value="Genomic_DNA"/>
</dbReference>
<dbReference type="PANTHER" id="PTHR11799:SF12">
    <property type="entry name" value="PARAOXONASE-RELATED"/>
    <property type="match status" value="1"/>
</dbReference>
<proteinExistence type="predicted"/>
<dbReference type="InterPro" id="IPR011042">
    <property type="entry name" value="6-blade_b-propeller_TolB-like"/>
</dbReference>
<dbReference type="GeneID" id="37270523"/>
<dbReference type="InterPro" id="IPR051288">
    <property type="entry name" value="Serum_paraoxonase/arylesterase"/>
</dbReference>
<sequence length="407" mass="44534">MAVIPIAGAVLALLGVVFQFALLPRLTVFGVLSRSLENKSNGRCEIIPQLQGCEDMWLHQDTGYLYAACSDPLTSRMSWLPCQDRLDWNKYPATTDYIAVVDTRGSGPWSERIRKVTPKNFPGVQVNGQPIYNLHGISVHVADSVLPGSKPTLKFFIVNHRPPVDAQGRIDAAAALKSGANSTVELFTTTVGSDEFEYEHTFAHPEIRTPNSLAATGKDSFIFTNDHGAKVGHGRALDLLLARSNAGYCDKKGCKNALSPLPFPNGITNGAKDKEYWIASTSDGKLRQVELQADGSLVLLDEVATGYPMDNLRTDSNGHVWAASFPKLLKLLPHFEDPVNTHSPAHAMRLRLNEGKDAFFGQKYSVDHVFEDDGKIASGITVVVHDTDKRKLFMGGVQTPYSLVCDI</sequence>
<organism evidence="1 2">
    <name type="scientific">Tilletiopsis washingtonensis</name>
    <dbReference type="NCBI Taxonomy" id="58919"/>
    <lineage>
        <taxon>Eukaryota</taxon>
        <taxon>Fungi</taxon>
        <taxon>Dikarya</taxon>
        <taxon>Basidiomycota</taxon>
        <taxon>Ustilaginomycotina</taxon>
        <taxon>Exobasidiomycetes</taxon>
        <taxon>Entylomatales</taxon>
        <taxon>Entylomatales incertae sedis</taxon>
        <taxon>Tilletiopsis</taxon>
    </lineage>
</organism>
<dbReference type="AlphaFoldDB" id="A0A316Z3Y4"/>
<dbReference type="RefSeq" id="XP_025596739.1">
    <property type="nucleotide sequence ID" value="XM_025742979.1"/>
</dbReference>